<sequence>MAQGNLKLKSKAKARVTKKQQNPRSSAPKIIKPKKSSAKQAFKLQKSLSGSAGTEKLIASRVEERSRRKKRRTRRRNKMSKAKVLGEIPQADIKVQDRALPEKMDPVASGIVSVTHESLEKQVNTGSQEFTKQLPALDPDAVAEEAKKQRGIKRKRK</sequence>
<dbReference type="InterPro" id="IPR019034">
    <property type="entry name" value="UPF0390"/>
</dbReference>
<accession>A0A2V1B0U3</accession>
<comment type="caution">
    <text evidence="2">The sequence shown here is derived from an EMBL/GenBank/DDBJ whole genome shotgun (WGS) entry which is preliminary data.</text>
</comment>
<evidence type="ECO:0008006" key="4">
    <source>
        <dbReference type="Google" id="ProtNLM"/>
    </source>
</evidence>
<organism evidence="2 3">
    <name type="scientific">Candidozyma haemuli</name>
    <dbReference type="NCBI Taxonomy" id="45357"/>
    <lineage>
        <taxon>Eukaryota</taxon>
        <taxon>Fungi</taxon>
        <taxon>Dikarya</taxon>
        <taxon>Ascomycota</taxon>
        <taxon>Saccharomycotina</taxon>
        <taxon>Pichiomycetes</taxon>
        <taxon>Metschnikowiaceae</taxon>
        <taxon>Candidozyma</taxon>
    </lineage>
</organism>
<dbReference type="Proteomes" id="UP000244309">
    <property type="component" value="Unassembled WGS sequence"/>
</dbReference>
<dbReference type="OrthoDB" id="5239630at2759"/>
<dbReference type="VEuPathDB" id="FungiDB:CXQ85_002480"/>
<feature type="compositionally biased region" description="Polar residues" evidence="1">
    <location>
        <begin position="121"/>
        <end position="131"/>
    </location>
</feature>
<dbReference type="Pfam" id="PF09495">
    <property type="entry name" value="DUF2462"/>
    <property type="match status" value="1"/>
</dbReference>
<gene>
    <name evidence="2" type="ORF">CXQ85_002480</name>
</gene>
<evidence type="ECO:0000313" key="2">
    <source>
        <dbReference type="EMBL" id="PVH22761.1"/>
    </source>
</evidence>
<feature type="compositionally biased region" description="Basic residues" evidence="1">
    <location>
        <begin position="67"/>
        <end position="81"/>
    </location>
</feature>
<dbReference type="STRING" id="45357.A0A2V1B0U3"/>
<feature type="region of interest" description="Disordered" evidence="1">
    <location>
        <begin position="1"/>
        <end position="82"/>
    </location>
</feature>
<dbReference type="EMBL" id="PKFO01000010">
    <property type="protein sequence ID" value="PVH22761.1"/>
    <property type="molecule type" value="Genomic_DNA"/>
</dbReference>
<evidence type="ECO:0000256" key="1">
    <source>
        <dbReference type="SAM" id="MobiDB-lite"/>
    </source>
</evidence>
<name>A0A2V1B0U3_9ASCO</name>
<dbReference type="RefSeq" id="XP_025343701.1">
    <property type="nucleotide sequence ID" value="XM_025486151.1"/>
</dbReference>
<dbReference type="GeneID" id="37007811"/>
<keyword evidence="3" id="KW-1185">Reference proteome</keyword>
<reference evidence="2 3" key="1">
    <citation type="submission" date="2017-12" db="EMBL/GenBank/DDBJ databases">
        <title>Genome Sequence of a Multidrug-Resistant Candida haemulonii Isolate from a Patient with Chronic Leg Ulcers in Israel.</title>
        <authorList>
            <person name="Chow N.A."/>
            <person name="Gade L."/>
            <person name="Batra D."/>
            <person name="Rowe L.A."/>
            <person name="Ben-Ami R."/>
            <person name="Loparev V.N."/>
            <person name="Litvintseva A.P."/>
        </authorList>
    </citation>
    <scope>NUCLEOTIDE SEQUENCE [LARGE SCALE GENOMIC DNA]</scope>
    <source>
        <strain evidence="2 3">B11899</strain>
    </source>
</reference>
<feature type="region of interest" description="Disordered" evidence="1">
    <location>
        <begin position="119"/>
        <end position="157"/>
    </location>
</feature>
<protein>
    <recommendedName>
        <fullName evidence="4">Ribosome biogenesis protein SLX9</fullName>
    </recommendedName>
</protein>
<proteinExistence type="predicted"/>
<feature type="compositionally biased region" description="Basic residues" evidence="1">
    <location>
        <begin position="8"/>
        <end position="18"/>
    </location>
</feature>
<evidence type="ECO:0000313" key="3">
    <source>
        <dbReference type="Proteomes" id="UP000244309"/>
    </source>
</evidence>
<dbReference type="AlphaFoldDB" id="A0A2V1B0U3"/>